<accession>X0V0A2</accession>
<reference evidence="1" key="1">
    <citation type="journal article" date="2014" name="Front. Microbiol.">
        <title>High frequency of phylogenetically diverse reductive dehalogenase-homologous genes in deep subseafloor sedimentary metagenomes.</title>
        <authorList>
            <person name="Kawai M."/>
            <person name="Futagami T."/>
            <person name="Toyoda A."/>
            <person name="Takaki Y."/>
            <person name="Nishi S."/>
            <person name="Hori S."/>
            <person name="Arai W."/>
            <person name="Tsubouchi T."/>
            <person name="Morono Y."/>
            <person name="Uchiyama I."/>
            <person name="Ito T."/>
            <person name="Fujiyama A."/>
            <person name="Inagaki F."/>
            <person name="Takami H."/>
        </authorList>
    </citation>
    <scope>NUCLEOTIDE SEQUENCE</scope>
    <source>
        <strain evidence="1">Expedition CK06-06</strain>
    </source>
</reference>
<comment type="caution">
    <text evidence="1">The sequence shown here is derived from an EMBL/GenBank/DDBJ whole genome shotgun (WGS) entry which is preliminary data.</text>
</comment>
<protein>
    <submittedName>
        <fullName evidence="1">Uncharacterized protein</fullName>
    </submittedName>
</protein>
<organism evidence="1">
    <name type="scientific">marine sediment metagenome</name>
    <dbReference type="NCBI Taxonomy" id="412755"/>
    <lineage>
        <taxon>unclassified sequences</taxon>
        <taxon>metagenomes</taxon>
        <taxon>ecological metagenomes</taxon>
    </lineage>
</organism>
<dbReference type="AlphaFoldDB" id="X0V0A2"/>
<name>X0V0A2_9ZZZZ</name>
<proteinExistence type="predicted"/>
<sequence>MINFMCMTCGIIEELFTRAVGKFQGDFGATDHPSERKALLVLFKIKKEIV</sequence>
<gene>
    <name evidence="1" type="ORF">S01H1_37317</name>
</gene>
<evidence type="ECO:0000313" key="1">
    <source>
        <dbReference type="EMBL" id="GAG11519.1"/>
    </source>
</evidence>
<dbReference type="EMBL" id="BARS01023438">
    <property type="protein sequence ID" value="GAG11519.1"/>
    <property type="molecule type" value="Genomic_DNA"/>
</dbReference>
<feature type="non-terminal residue" evidence="1">
    <location>
        <position position="50"/>
    </location>
</feature>